<keyword evidence="1" id="KW-0812">Transmembrane</keyword>
<dbReference type="EMBL" id="JARHTQ010000037">
    <property type="protein sequence ID" value="MDF2260653.1"/>
    <property type="molecule type" value="Genomic_DNA"/>
</dbReference>
<evidence type="ECO:0000313" key="2">
    <source>
        <dbReference type="EMBL" id="MDF2260653.1"/>
    </source>
</evidence>
<gene>
    <name evidence="2" type="ORF">P2L57_34565</name>
</gene>
<keyword evidence="1" id="KW-1133">Transmembrane helix</keyword>
<name>A0ABT5ZA90_9ACTN</name>
<dbReference type="Proteomes" id="UP001220022">
    <property type="component" value="Unassembled WGS sequence"/>
</dbReference>
<keyword evidence="1" id="KW-0472">Membrane</keyword>
<evidence type="ECO:0008006" key="4">
    <source>
        <dbReference type="Google" id="ProtNLM"/>
    </source>
</evidence>
<comment type="caution">
    <text evidence="2">The sequence shown here is derived from an EMBL/GenBank/DDBJ whole genome shotgun (WGS) entry which is preliminary data.</text>
</comment>
<keyword evidence="3" id="KW-1185">Reference proteome</keyword>
<accession>A0ABT5ZA90</accession>
<sequence>MAALTVVLQHQLTGAASPAAADGHAFAWALALCALAFVPALYYPARRAR</sequence>
<protein>
    <recommendedName>
        <fullName evidence="4">MFS transporter</fullName>
    </recommendedName>
</protein>
<reference evidence="2 3" key="1">
    <citation type="submission" date="2023-03" db="EMBL/GenBank/DDBJ databases">
        <title>Draft genome sequence of type strain Streptomyces ferralitis JCM 14344.</title>
        <authorList>
            <person name="Klaysubun C."/>
            <person name="Duangmal K."/>
        </authorList>
    </citation>
    <scope>NUCLEOTIDE SEQUENCE [LARGE SCALE GENOMIC DNA]</scope>
    <source>
        <strain evidence="2 3">JCM 14344</strain>
    </source>
</reference>
<evidence type="ECO:0000313" key="3">
    <source>
        <dbReference type="Proteomes" id="UP001220022"/>
    </source>
</evidence>
<feature type="transmembrane region" description="Helical" evidence="1">
    <location>
        <begin position="25"/>
        <end position="43"/>
    </location>
</feature>
<proteinExistence type="predicted"/>
<organism evidence="2 3">
    <name type="scientific">Streptantibioticus ferralitis</name>
    <dbReference type="NCBI Taxonomy" id="236510"/>
    <lineage>
        <taxon>Bacteria</taxon>
        <taxon>Bacillati</taxon>
        <taxon>Actinomycetota</taxon>
        <taxon>Actinomycetes</taxon>
        <taxon>Kitasatosporales</taxon>
        <taxon>Streptomycetaceae</taxon>
        <taxon>Streptantibioticus</taxon>
    </lineage>
</organism>
<evidence type="ECO:0000256" key="1">
    <source>
        <dbReference type="SAM" id="Phobius"/>
    </source>
</evidence>